<dbReference type="GO" id="GO:0008253">
    <property type="term" value="F:5'-nucleotidase activity"/>
    <property type="evidence" value="ECO:0007669"/>
    <property type="project" value="InterPro"/>
</dbReference>
<comment type="similarity">
    <text evidence="1">Belongs to the 5'(3')-deoxyribonucleotidase family.</text>
</comment>
<evidence type="ECO:0000256" key="1">
    <source>
        <dbReference type="ARBA" id="ARBA00009589"/>
    </source>
</evidence>
<dbReference type="Gene3D" id="3.40.50.1000">
    <property type="entry name" value="HAD superfamily/HAD-like"/>
    <property type="match status" value="1"/>
</dbReference>
<dbReference type="InterPro" id="IPR023214">
    <property type="entry name" value="HAD_sf"/>
</dbReference>
<dbReference type="SUPFAM" id="SSF56784">
    <property type="entry name" value="HAD-like"/>
    <property type="match status" value="1"/>
</dbReference>
<comment type="caution">
    <text evidence="3">The sequence shown here is derived from an EMBL/GenBank/DDBJ whole genome shotgun (WGS) entry which is preliminary data.</text>
</comment>
<dbReference type="GO" id="GO:0009264">
    <property type="term" value="P:deoxyribonucleotide catabolic process"/>
    <property type="evidence" value="ECO:0007669"/>
    <property type="project" value="InterPro"/>
</dbReference>
<feature type="active site" description="Proton donor" evidence="2">
    <location>
        <position position="8"/>
    </location>
</feature>
<sequence length="199" mass="22837">MRIMVDLDNTLADYTHALRHHLRSTNVYGPLDGYAMADPCEYGLWRDPSWPFASYEAYADAHRSAVMDGLYLAEHPYPHAMRALWRLVEDGHDLLIATSRADDEHFRQTFAWFDRHWFDPAHGPTEYDVAFHFGDKSLVDVDVAFEDEPCTIGMLAAKGITVIHPDHPYCRDSGGITMSDWRQAPGIIRQLQEDKESTR</sequence>
<reference evidence="3 4" key="1">
    <citation type="submission" date="2018-12" db="EMBL/GenBank/DDBJ databases">
        <title>Unveiling genomic diversity among members of the Bifidobacterium pseudolongum species, a widely distributed gut commensal of the animal kingdom.</title>
        <authorList>
            <person name="Lugli G.A."/>
            <person name="Duranti S."/>
            <person name="Albert K."/>
            <person name="Mancabelli L."/>
            <person name="Napoli S."/>
            <person name="Viappiani A."/>
            <person name="Anzalone R."/>
            <person name="Longhi G."/>
            <person name="Milani C."/>
            <person name="Turroni F."/>
            <person name="Alessandri G."/>
            <person name="Sela D.A."/>
            <person name="Van Sinderen D."/>
            <person name="Ventura M."/>
        </authorList>
    </citation>
    <scope>NUCLEOTIDE SEQUENCE [LARGE SCALE GENOMIC DNA]</scope>
    <source>
        <strain evidence="3 4">2017B</strain>
    </source>
</reference>
<evidence type="ECO:0000313" key="4">
    <source>
        <dbReference type="Proteomes" id="UP000291920"/>
    </source>
</evidence>
<dbReference type="InterPro" id="IPR010708">
    <property type="entry name" value="5'(3')-deoxyribonucleotidase"/>
</dbReference>
<evidence type="ECO:0000256" key="2">
    <source>
        <dbReference type="PIRSR" id="PIRSR610708-1"/>
    </source>
</evidence>
<feature type="active site" description="Nucleophile" evidence="2">
    <location>
        <position position="6"/>
    </location>
</feature>
<dbReference type="Proteomes" id="UP000291920">
    <property type="component" value="Unassembled WGS sequence"/>
</dbReference>
<keyword evidence="3" id="KW-0548">Nucleotidyltransferase</keyword>
<dbReference type="InterPro" id="IPR036412">
    <property type="entry name" value="HAD-like_sf"/>
</dbReference>
<accession>A0A4Q5ANQ9</accession>
<dbReference type="EMBL" id="RYUT01000002">
    <property type="protein sequence ID" value="RYQ31218.1"/>
    <property type="molecule type" value="Genomic_DNA"/>
</dbReference>
<protein>
    <submittedName>
        <fullName evidence="3">2-C-methyl-D-erythritol 4-phosphate cytidylyltransferase</fullName>
    </submittedName>
</protein>
<name>A0A4Q5ANQ9_9BIFI</name>
<organism evidence="3 4">
    <name type="scientific">Bifidobacterium pseudolongum subsp. globosum</name>
    <dbReference type="NCBI Taxonomy" id="1690"/>
    <lineage>
        <taxon>Bacteria</taxon>
        <taxon>Bacillati</taxon>
        <taxon>Actinomycetota</taxon>
        <taxon>Actinomycetes</taxon>
        <taxon>Bifidobacteriales</taxon>
        <taxon>Bifidobacteriaceae</taxon>
        <taxon>Bifidobacterium</taxon>
    </lineage>
</organism>
<evidence type="ECO:0000313" key="3">
    <source>
        <dbReference type="EMBL" id="RYQ31218.1"/>
    </source>
</evidence>
<keyword evidence="3" id="KW-0808">Transferase</keyword>
<dbReference type="AlphaFoldDB" id="A0A4Q5ANQ9"/>
<dbReference type="Pfam" id="PF06941">
    <property type="entry name" value="NT5C"/>
    <property type="match status" value="1"/>
</dbReference>
<dbReference type="GO" id="GO:0016779">
    <property type="term" value="F:nucleotidyltransferase activity"/>
    <property type="evidence" value="ECO:0007669"/>
    <property type="project" value="UniProtKB-KW"/>
</dbReference>
<proteinExistence type="inferred from homology"/>
<gene>
    <name evidence="3" type="ORF">PG2017B_1028</name>
</gene>